<evidence type="ECO:0000313" key="2">
    <source>
        <dbReference type="EMBL" id="OMO72671.1"/>
    </source>
</evidence>
<dbReference type="AlphaFoldDB" id="A0A1R3HR97"/>
<feature type="region of interest" description="Disordered" evidence="1">
    <location>
        <begin position="19"/>
        <end position="40"/>
    </location>
</feature>
<organism evidence="2 3">
    <name type="scientific">Corchorus capsularis</name>
    <name type="common">Jute</name>
    <dbReference type="NCBI Taxonomy" id="210143"/>
    <lineage>
        <taxon>Eukaryota</taxon>
        <taxon>Viridiplantae</taxon>
        <taxon>Streptophyta</taxon>
        <taxon>Embryophyta</taxon>
        <taxon>Tracheophyta</taxon>
        <taxon>Spermatophyta</taxon>
        <taxon>Magnoliopsida</taxon>
        <taxon>eudicotyledons</taxon>
        <taxon>Gunneridae</taxon>
        <taxon>Pentapetalae</taxon>
        <taxon>rosids</taxon>
        <taxon>malvids</taxon>
        <taxon>Malvales</taxon>
        <taxon>Malvaceae</taxon>
        <taxon>Grewioideae</taxon>
        <taxon>Apeibeae</taxon>
        <taxon>Corchorus</taxon>
    </lineage>
</organism>
<name>A0A1R3HR97_COCAP</name>
<dbReference type="Pfam" id="PF03692">
    <property type="entry name" value="CxxCxxCC"/>
    <property type="match status" value="1"/>
</dbReference>
<evidence type="ECO:0000256" key="1">
    <source>
        <dbReference type="SAM" id="MobiDB-lite"/>
    </source>
</evidence>
<evidence type="ECO:0000313" key="3">
    <source>
        <dbReference type="Proteomes" id="UP000188268"/>
    </source>
</evidence>
<dbReference type="STRING" id="210143.A0A1R3HR97"/>
<dbReference type="PANTHER" id="PTHR36791:SF2">
    <property type="entry name" value="OS03G0363400 PROTEIN"/>
    <property type="match status" value="1"/>
</dbReference>
<dbReference type="Proteomes" id="UP000188268">
    <property type="component" value="Unassembled WGS sequence"/>
</dbReference>
<comment type="caution">
    <text evidence="2">The sequence shown here is derived from an EMBL/GenBank/DDBJ whole genome shotgun (WGS) entry which is preliminary data.</text>
</comment>
<evidence type="ECO:0008006" key="4">
    <source>
        <dbReference type="Google" id="ProtNLM"/>
    </source>
</evidence>
<dbReference type="InterPro" id="IPR005358">
    <property type="entry name" value="Puta_zinc/iron-chelating_dom"/>
</dbReference>
<proteinExistence type="predicted"/>
<gene>
    <name evidence="2" type="ORF">CCACVL1_17657</name>
</gene>
<keyword evidence="3" id="KW-1185">Reference proteome</keyword>
<dbReference type="Gramene" id="OMO72671">
    <property type="protein sequence ID" value="OMO72671"/>
    <property type="gene ID" value="CCACVL1_17657"/>
</dbReference>
<dbReference type="OMA" id="FHKEACS"/>
<accession>A0A1R3HR97</accession>
<feature type="compositionally biased region" description="Basic residues" evidence="1">
    <location>
        <begin position="20"/>
        <end position="34"/>
    </location>
</feature>
<protein>
    <recommendedName>
        <fullName evidence="4">Flagellin N-methylase</fullName>
    </recommendedName>
</protein>
<dbReference type="EMBL" id="AWWV01011402">
    <property type="protein sequence ID" value="OMO72671.1"/>
    <property type="molecule type" value="Genomic_DNA"/>
</dbReference>
<sequence>MLNITNSLPRFGLVISSAHRPGKRSQKTKPKTKPGKSTTTMGFNTARKEELWRCVENCGACCKLAKGPAFATPEEIFTDPSDIELYRSLIGPDGWCIHYEKTTRTCSIYPDRPYFCRVEPDVFKKLYGIETKKFNKEACSCCRDTIKSIYGANSKELDNFNRSVIDSGSASN</sequence>
<reference evidence="2 3" key="1">
    <citation type="submission" date="2013-09" db="EMBL/GenBank/DDBJ databases">
        <title>Corchorus capsularis genome sequencing.</title>
        <authorList>
            <person name="Alam M."/>
            <person name="Haque M.S."/>
            <person name="Islam M.S."/>
            <person name="Emdad E.M."/>
            <person name="Islam M.M."/>
            <person name="Ahmed B."/>
            <person name="Halim A."/>
            <person name="Hossen Q.M.M."/>
            <person name="Hossain M.Z."/>
            <person name="Ahmed R."/>
            <person name="Khan M.M."/>
            <person name="Islam R."/>
            <person name="Rashid M.M."/>
            <person name="Khan S.A."/>
            <person name="Rahman M.S."/>
            <person name="Alam M."/>
        </authorList>
    </citation>
    <scope>NUCLEOTIDE SEQUENCE [LARGE SCALE GENOMIC DNA]</scope>
    <source>
        <strain evidence="3">cv. CVL-1</strain>
        <tissue evidence="2">Whole seedling</tissue>
    </source>
</reference>
<dbReference type="OrthoDB" id="1876721at2759"/>
<dbReference type="PANTHER" id="PTHR36791">
    <property type="entry name" value="OS03G0363400 PROTEIN"/>
    <property type="match status" value="1"/>
</dbReference>